<dbReference type="VEuPathDB" id="CryptoDB:Vbra_9497"/>
<evidence type="ECO:0000313" key="2">
    <source>
        <dbReference type="EMBL" id="CEM19607.1"/>
    </source>
</evidence>
<dbReference type="PhylomeDB" id="A0A0G4FWT4"/>
<gene>
    <name evidence="2" type="ORF">Vbra_9497</name>
</gene>
<dbReference type="EMBL" id="CDMY01000517">
    <property type="protein sequence ID" value="CEM19607.1"/>
    <property type="molecule type" value="Genomic_DNA"/>
</dbReference>
<evidence type="ECO:0000256" key="1">
    <source>
        <dbReference type="SAM" id="MobiDB-lite"/>
    </source>
</evidence>
<sequence>MAASSSDAQPAAGGDGESDEERQRRGERERVLWQQIADTPGLFSIVMPFLPIHLLMQLQLPPLTWQNAARKQHHLTISAADENERSFWQRTTTDLVKEWATYLTKLTCVVLCYPLGFPMWCLDVFVAVIEGHIAGRRAANMDGGTLQTISIEEGVRLTDTARRTVARIDPPLPPPLDPPPTLHALTTITGLTLYHEMLADRRWRMPSLPIVRQGEWGFDSLRLGQIISSSRSLRRVDGSFRGDGWARVFEGVPEAPAGQRGGPLSNLESIGTILVEGDYPAGIDRQFVARLEAVLVARGCRQLLKQLHVRFAAYDVLRDILPVLLDRRYVPVLLALDHLVATCCRQDTELTLTAKGNLEFDLSIFYHTDFPTHPSPSFKTMIQQLARQATSVHYFFTQDGLTDPHTNPSQSAIDIASSLSFDKVKTVSIKNTPGFDPPANTPSPHPSIITHLQPFPKASRLDVKSKLGGAAARLLADRMPKEVERADIQEALGGEEKVGVLTALGREREVRDVRMGQVDIDQLEQLLMGAADRLPTIRELDFTMTPSSAPTSHR</sequence>
<reference evidence="2 3" key="1">
    <citation type="submission" date="2014-11" db="EMBL/GenBank/DDBJ databases">
        <authorList>
            <person name="Zhu J."/>
            <person name="Qi W."/>
            <person name="Song R."/>
        </authorList>
    </citation>
    <scope>NUCLEOTIDE SEQUENCE [LARGE SCALE GENOMIC DNA]</scope>
</reference>
<keyword evidence="3" id="KW-1185">Reference proteome</keyword>
<name>A0A0G4FWT4_VITBC</name>
<protein>
    <submittedName>
        <fullName evidence="2">Uncharacterized protein</fullName>
    </submittedName>
</protein>
<dbReference type="InParanoid" id="A0A0G4FWT4"/>
<dbReference type="AlphaFoldDB" id="A0A0G4FWT4"/>
<evidence type="ECO:0000313" key="3">
    <source>
        <dbReference type="Proteomes" id="UP000041254"/>
    </source>
</evidence>
<dbReference type="Proteomes" id="UP000041254">
    <property type="component" value="Unassembled WGS sequence"/>
</dbReference>
<feature type="region of interest" description="Disordered" evidence="1">
    <location>
        <begin position="1"/>
        <end position="29"/>
    </location>
</feature>
<organism evidence="2 3">
    <name type="scientific">Vitrella brassicaformis (strain CCMP3155)</name>
    <dbReference type="NCBI Taxonomy" id="1169540"/>
    <lineage>
        <taxon>Eukaryota</taxon>
        <taxon>Sar</taxon>
        <taxon>Alveolata</taxon>
        <taxon>Colpodellida</taxon>
        <taxon>Vitrellaceae</taxon>
        <taxon>Vitrella</taxon>
    </lineage>
</organism>
<proteinExistence type="predicted"/>
<accession>A0A0G4FWT4</accession>